<evidence type="ECO:0000313" key="3">
    <source>
        <dbReference type="Proteomes" id="UP000249590"/>
    </source>
</evidence>
<organism evidence="2 3">
    <name type="scientific">Acuticoccus sediminis</name>
    <dbReference type="NCBI Taxonomy" id="2184697"/>
    <lineage>
        <taxon>Bacteria</taxon>
        <taxon>Pseudomonadati</taxon>
        <taxon>Pseudomonadota</taxon>
        <taxon>Alphaproteobacteria</taxon>
        <taxon>Hyphomicrobiales</taxon>
        <taxon>Amorphaceae</taxon>
        <taxon>Acuticoccus</taxon>
    </lineage>
</organism>
<comment type="caution">
    <text evidence="2">The sequence shown here is derived from an EMBL/GenBank/DDBJ whole genome shotgun (WGS) entry which is preliminary data.</text>
</comment>
<proteinExistence type="predicted"/>
<protein>
    <submittedName>
        <fullName evidence="2">Uncharacterized protein</fullName>
    </submittedName>
</protein>
<evidence type="ECO:0000256" key="1">
    <source>
        <dbReference type="SAM" id="MobiDB-lite"/>
    </source>
</evidence>
<feature type="compositionally biased region" description="Low complexity" evidence="1">
    <location>
        <begin position="120"/>
        <end position="135"/>
    </location>
</feature>
<dbReference type="EMBL" id="QHHQ01000002">
    <property type="protein sequence ID" value="RAI01580.1"/>
    <property type="molecule type" value="Genomic_DNA"/>
</dbReference>
<sequence length="135" mass="14274">MRRLGLPRRVDGAVALVRRVGLVEGGASRTTFMICIPRHTPSTFARQTIVPAFAVTLGPADPAVDRMGAWLKLALQLLDVAARARQWCDQPVTDRAARQAGKARLAGDTARQTTSPKELGAVGPPASGPAPGITR</sequence>
<feature type="region of interest" description="Disordered" evidence="1">
    <location>
        <begin position="93"/>
        <end position="135"/>
    </location>
</feature>
<dbReference type="Proteomes" id="UP000249590">
    <property type="component" value="Unassembled WGS sequence"/>
</dbReference>
<evidence type="ECO:0000313" key="2">
    <source>
        <dbReference type="EMBL" id="RAI01580.1"/>
    </source>
</evidence>
<name>A0A8B2NYA9_9HYPH</name>
<dbReference type="AlphaFoldDB" id="A0A8B2NYA9"/>
<keyword evidence="3" id="KW-1185">Reference proteome</keyword>
<accession>A0A8B2NYA9</accession>
<reference evidence="2 3" key="1">
    <citation type="submission" date="2018-05" db="EMBL/GenBank/DDBJ databases">
        <title>Acuticoccus sediminis sp. nov., isolated from deep-sea sediment of Indian Ocean.</title>
        <authorList>
            <person name="Liu X."/>
            <person name="Lai Q."/>
            <person name="Du Y."/>
            <person name="Sun F."/>
            <person name="Zhang X."/>
            <person name="Wang S."/>
            <person name="Shao Z."/>
        </authorList>
    </citation>
    <scope>NUCLEOTIDE SEQUENCE [LARGE SCALE GENOMIC DNA]</scope>
    <source>
        <strain evidence="2 3">PTG4-2</strain>
    </source>
</reference>
<gene>
    <name evidence="2" type="ORF">DLJ53_09155</name>
</gene>